<evidence type="ECO:0000256" key="5">
    <source>
        <dbReference type="ARBA" id="ARBA00022801"/>
    </source>
</evidence>
<dbReference type="Gene3D" id="2.70.98.10">
    <property type="match status" value="1"/>
</dbReference>
<dbReference type="GO" id="GO:0004565">
    <property type="term" value="F:beta-galactosidase activity"/>
    <property type="evidence" value="ECO:0007669"/>
    <property type="project" value="UniProtKB-EC"/>
</dbReference>
<dbReference type="SUPFAM" id="SSF74650">
    <property type="entry name" value="Galactose mutarotase-like"/>
    <property type="match status" value="1"/>
</dbReference>
<dbReference type="PRINTS" id="PR00132">
    <property type="entry name" value="GLHYDRLASE2"/>
</dbReference>
<dbReference type="AlphaFoldDB" id="A0A941EJ12"/>
<dbReference type="Pfam" id="PF02929">
    <property type="entry name" value="Bgal_small_N"/>
    <property type="match status" value="1"/>
</dbReference>
<keyword evidence="5" id="KW-0378">Hydrolase</keyword>
<dbReference type="PANTHER" id="PTHR46323:SF2">
    <property type="entry name" value="BETA-GALACTOSIDASE"/>
    <property type="match status" value="1"/>
</dbReference>
<evidence type="ECO:0000313" key="10">
    <source>
        <dbReference type="Proteomes" id="UP000676325"/>
    </source>
</evidence>
<dbReference type="Pfam" id="PF16353">
    <property type="entry name" value="LacZ_4"/>
    <property type="match status" value="1"/>
</dbReference>
<comment type="similarity">
    <text evidence="2">Belongs to the glycosyl hydrolase 2 family.</text>
</comment>
<dbReference type="Gene3D" id="2.60.40.10">
    <property type="entry name" value="Immunoglobulins"/>
    <property type="match status" value="2"/>
</dbReference>
<dbReference type="Pfam" id="PF02837">
    <property type="entry name" value="Glyco_hydro_2_N"/>
    <property type="match status" value="1"/>
</dbReference>
<dbReference type="InterPro" id="IPR006103">
    <property type="entry name" value="Glyco_hydro_2_cat"/>
</dbReference>
<protein>
    <recommendedName>
        <fullName evidence="4">Beta-galactosidase</fullName>
        <ecNumber evidence="3">3.2.1.23</ecNumber>
    </recommendedName>
    <alternativeName>
        <fullName evidence="7">Lactase</fullName>
    </alternativeName>
</protein>
<dbReference type="InterPro" id="IPR023230">
    <property type="entry name" value="Glyco_hydro_2_CS"/>
</dbReference>
<dbReference type="InterPro" id="IPR008979">
    <property type="entry name" value="Galactose-bd-like_sf"/>
</dbReference>
<name>A0A941EJ12_9ACTN</name>
<evidence type="ECO:0000256" key="4">
    <source>
        <dbReference type="ARBA" id="ARBA00013303"/>
    </source>
</evidence>
<sequence>MSTDVDVTYVESPAPGHGRLRPRACFGSDVPAVDLDGDWRFRLAAGLGDLTAGFQEPGFQDIGWDEMPVPAFWQLNDYGKAAYLNIDYPFPVDPPRVPDANPTGEYRRGFELPADFPLERAVLRFEGVDSCFAVWVNGVLLGDGKGSRLPTEFDASRAVRHGRNVVAVRVHQWSAGSYLEDQDMWWMSGIFRSVRLLARGLEDYFVHADYDHVTGTGTLSVETTAPNARLSVPELGLADVDPAGPYTAAVQPWSDEAPKLYEGELVVDGERVPLRIGFRRVLVEDGQITVNGRPILLRGVNRHEWHPRTGRTLDRETMLADVLLMKRHNVNAVRTSHYPPHPDFLALCDEHGLWVIDECDYETHGFESLGWAGNPSAEPVWREALLDRAARMVERDKNHPSIIMWSLGNEAGDGENLAAMAAWIRGRDGSRLIHYEGAWRSCAYVDVYSRMYAGHEEVDEIGRRVEAATENPADDAHRRAIPFIQCEYGHAMGNGPGGLRDYQDLFEKYPRLAGGFIWEWIDHGIEQTDEDGVTFYAYGGDFGEELHDSNFVADGLIFPDRTPSPGLLDFKKVVEPVHVTVAADARTLEIRNLHHSRDTGYLRWEWNLEAGGVEIAAGALEIEPVAPGESRTVAWPKEAVDPAADAAGDGELWLTVRGVLAADELWAEAGHEIAWGQGRIEADAGADAAAAAARQAATSAAARTPEVADGVIRLGDATFDAQTGVLRSIGGIDVEGPRLDIWRAPIDNEVWGEHGPRHEPLNSRWHGAGLHRMHHKTLGVSVAENGLEVRTRLAAAAVGFGLDVLYRWATDEAGVLWLDVVVDPYGAWTVPLPRLGVALTLPGEYDHVEWFGLGPGEAYRDAANGTRVGRYRASVAELQTPYVRPQENGNRHDVRWARITDAAGDRGLSVLGAPVVDVSVKPWSTRELEAAKHRNELRPDGRIHVHLDHAHQGVGSAACGPLLPEKDTLHAAHAEFRIGFAEIDGES</sequence>
<dbReference type="RefSeq" id="WP_212521106.1">
    <property type="nucleotide sequence ID" value="NZ_JAGSOH010000108.1"/>
</dbReference>
<dbReference type="InterPro" id="IPR017853">
    <property type="entry name" value="GH"/>
</dbReference>
<evidence type="ECO:0000256" key="2">
    <source>
        <dbReference type="ARBA" id="ARBA00007401"/>
    </source>
</evidence>
<comment type="catalytic activity">
    <reaction evidence="1">
        <text>Hydrolysis of terminal non-reducing beta-D-galactose residues in beta-D-galactosides.</text>
        <dbReference type="EC" id="3.2.1.23"/>
    </reaction>
</comment>
<dbReference type="GO" id="GO:0009341">
    <property type="term" value="C:beta-galactosidase complex"/>
    <property type="evidence" value="ECO:0007669"/>
    <property type="project" value="InterPro"/>
</dbReference>
<dbReference type="GO" id="GO:0005990">
    <property type="term" value="P:lactose catabolic process"/>
    <property type="evidence" value="ECO:0007669"/>
    <property type="project" value="TreeGrafter"/>
</dbReference>
<organism evidence="9 10">
    <name type="scientific">Actinospica acidithermotolerans</name>
    <dbReference type="NCBI Taxonomy" id="2828514"/>
    <lineage>
        <taxon>Bacteria</taxon>
        <taxon>Bacillati</taxon>
        <taxon>Actinomycetota</taxon>
        <taxon>Actinomycetes</taxon>
        <taxon>Catenulisporales</taxon>
        <taxon>Actinospicaceae</taxon>
        <taxon>Actinospica</taxon>
    </lineage>
</organism>
<evidence type="ECO:0000313" key="9">
    <source>
        <dbReference type="EMBL" id="MBR7829974.1"/>
    </source>
</evidence>
<keyword evidence="6" id="KW-0326">Glycosidase</keyword>
<dbReference type="Proteomes" id="UP000676325">
    <property type="component" value="Unassembled WGS sequence"/>
</dbReference>
<dbReference type="Gene3D" id="3.20.20.80">
    <property type="entry name" value="Glycosidases"/>
    <property type="match status" value="1"/>
</dbReference>
<proteinExistence type="inferred from homology"/>
<dbReference type="EC" id="3.2.1.23" evidence="3"/>
<evidence type="ECO:0000256" key="3">
    <source>
        <dbReference type="ARBA" id="ARBA00012756"/>
    </source>
</evidence>
<dbReference type="InterPro" id="IPR036156">
    <property type="entry name" value="Beta-gal/glucu_dom_sf"/>
</dbReference>
<evidence type="ECO:0000256" key="6">
    <source>
        <dbReference type="ARBA" id="ARBA00023295"/>
    </source>
</evidence>
<dbReference type="InterPro" id="IPR014718">
    <property type="entry name" value="GH-type_carb-bd"/>
</dbReference>
<dbReference type="GO" id="GO:0030246">
    <property type="term" value="F:carbohydrate binding"/>
    <property type="evidence" value="ECO:0007669"/>
    <property type="project" value="InterPro"/>
</dbReference>
<dbReference type="EMBL" id="JAGSOH010000108">
    <property type="protein sequence ID" value="MBR7829974.1"/>
    <property type="molecule type" value="Genomic_DNA"/>
</dbReference>
<dbReference type="Pfam" id="PF02836">
    <property type="entry name" value="Glyco_hydro_2_C"/>
    <property type="match status" value="1"/>
</dbReference>
<dbReference type="InterPro" id="IPR013783">
    <property type="entry name" value="Ig-like_fold"/>
</dbReference>
<dbReference type="SUPFAM" id="SSF49785">
    <property type="entry name" value="Galactose-binding domain-like"/>
    <property type="match status" value="1"/>
</dbReference>
<evidence type="ECO:0000259" key="8">
    <source>
        <dbReference type="SMART" id="SM01038"/>
    </source>
</evidence>
<dbReference type="InterPro" id="IPR023232">
    <property type="entry name" value="Glyco_hydro_2_AS"/>
</dbReference>
<dbReference type="SUPFAM" id="SSF49303">
    <property type="entry name" value="beta-Galactosidase/glucuronidase domain"/>
    <property type="match status" value="2"/>
</dbReference>
<dbReference type="Gene3D" id="2.60.120.260">
    <property type="entry name" value="Galactose-binding domain-like"/>
    <property type="match status" value="1"/>
</dbReference>
<dbReference type="PROSITE" id="PS00719">
    <property type="entry name" value="GLYCOSYL_HYDROL_F2_1"/>
    <property type="match status" value="1"/>
</dbReference>
<dbReference type="InterPro" id="IPR004199">
    <property type="entry name" value="B-gal_small/dom_5"/>
</dbReference>
<dbReference type="InterPro" id="IPR006101">
    <property type="entry name" value="Glyco_hydro_2"/>
</dbReference>
<dbReference type="InterPro" id="IPR032312">
    <property type="entry name" value="LacZ_4"/>
</dbReference>
<accession>A0A941EJ12</accession>
<dbReference type="InterPro" id="IPR006104">
    <property type="entry name" value="Glyco_hydro_2_N"/>
</dbReference>
<dbReference type="PROSITE" id="PS00608">
    <property type="entry name" value="GLYCOSYL_HYDROL_F2_2"/>
    <property type="match status" value="1"/>
</dbReference>
<evidence type="ECO:0000256" key="1">
    <source>
        <dbReference type="ARBA" id="ARBA00001412"/>
    </source>
</evidence>
<reference evidence="9" key="1">
    <citation type="submission" date="2021-04" db="EMBL/GenBank/DDBJ databases">
        <title>Genome based classification of Actinospica acidithermotolerans sp. nov., an actinobacterium isolated from an Indonesian hot spring.</title>
        <authorList>
            <person name="Kusuma A.B."/>
            <person name="Putra K.E."/>
            <person name="Nafisah S."/>
            <person name="Loh J."/>
            <person name="Nouioui I."/>
            <person name="Goodfellow M."/>
        </authorList>
    </citation>
    <scope>NUCLEOTIDE SEQUENCE</scope>
    <source>
        <strain evidence="9">MGRD01-02</strain>
    </source>
</reference>
<evidence type="ECO:0000256" key="7">
    <source>
        <dbReference type="ARBA" id="ARBA00032230"/>
    </source>
</evidence>
<gene>
    <name evidence="9" type="ORF">KDK95_26970</name>
</gene>
<dbReference type="SMART" id="SM01038">
    <property type="entry name" value="Bgal_small_N"/>
    <property type="match status" value="1"/>
</dbReference>
<dbReference type="SUPFAM" id="SSF51445">
    <property type="entry name" value="(Trans)glycosidases"/>
    <property type="match status" value="1"/>
</dbReference>
<dbReference type="InterPro" id="IPR011013">
    <property type="entry name" value="Gal_mutarotase_sf_dom"/>
</dbReference>
<dbReference type="InterPro" id="IPR050347">
    <property type="entry name" value="Bact_Beta-galactosidase"/>
</dbReference>
<keyword evidence="10" id="KW-1185">Reference proteome</keyword>
<comment type="caution">
    <text evidence="9">The sequence shown here is derived from an EMBL/GenBank/DDBJ whole genome shotgun (WGS) entry which is preliminary data.</text>
</comment>
<dbReference type="PANTHER" id="PTHR46323">
    <property type="entry name" value="BETA-GALACTOSIDASE"/>
    <property type="match status" value="1"/>
</dbReference>
<feature type="domain" description="Beta galactosidase small chain/" evidence="8">
    <location>
        <begin position="711"/>
        <end position="981"/>
    </location>
</feature>